<proteinExistence type="predicted"/>
<organism evidence="1 2">
    <name type="scientific">Melopsittacus undulatus</name>
    <name type="common">Budgerigar</name>
    <name type="synonym">Psittacus undulatus</name>
    <dbReference type="NCBI Taxonomy" id="13146"/>
    <lineage>
        <taxon>Eukaryota</taxon>
        <taxon>Metazoa</taxon>
        <taxon>Chordata</taxon>
        <taxon>Craniata</taxon>
        <taxon>Vertebrata</taxon>
        <taxon>Euteleostomi</taxon>
        <taxon>Archelosauria</taxon>
        <taxon>Archosauria</taxon>
        <taxon>Dinosauria</taxon>
        <taxon>Saurischia</taxon>
        <taxon>Theropoda</taxon>
        <taxon>Coelurosauria</taxon>
        <taxon>Aves</taxon>
        <taxon>Neognathae</taxon>
        <taxon>Neoaves</taxon>
        <taxon>Telluraves</taxon>
        <taxon>Australaves</taxon>
        <taxon>Psittaciformes</taxon>
        <taxon>Psittaculidae</taxon>
        <taxon>Melopsittacus</taxon>
    </lineage>
</organism>
<accession>A0A8C6JIC9</accession>
<keyword evidence="2" id="KW-1185">Reference proteome</keyword>
<name>A0A8C6JIC9_MELUD</name>
<dbReference type="AlphaFoldDB" id="A0A8C6JIC9"/>
<protein>
    <submittedName>
        <fullName evidence="1">Uncharacterized protein</fullName>
    </submittedName>
</protein>
<reference evidence="1" key="3">
    <citation type="submission" date="2025-09" db="UniProtKB">
        <authorList>
            <consortium name="Ensembl"/>
        </authorList>
    </citation>
    <scope>IDENTIFICATION</scope>
</reference>
<sequence>VLVWCFFLVYDLRIHLSFWAIRLPSPYMLLLHVYSPHGINLTTVHILLYTPHSTTMLSITHASLQPTHFTMHTHHLLQFAHLAITVCPPSPVYILSLPTTLICRYTQNEFTEQPLQVIFPLFGLLLYTSVLA</sequence>
<dbReference type="Ensembl" id="ENSMUNT00000015124.2">
    <property type="protein sequence ID" value="ENSMUNP00000013099.2"/>
    <property type="gene ID" value="ENSMUNG00000010230.2"/>
</dbReference>
<reference evidence="1" key="1">
    <citation type="submission" date="2020-03" db="EMBL/GenBank/DDBJ databases">
        <title>Melopsittacus undulatus (budgerigar) genome, bMelUnd1, maternal haplotype with Z.</title>
        <authorList>
            <person name="Gedman G."/>
            <person name="Mountcastle J."/>
            <person name="Haase B."/>
            <person name="Formenti G."/>
            <person name="Wright T."/>
            <person name="Apodaca J."/>
            <person name="Pelan S."/>
            <person name="Chow W."/>
            <person name="Rhie A."/>
            <person name="Howe K."/>
            <person name="Fedrigo O."/>
            <person name="Jarvis E.D."/>
        </authorList>
    </citation>
    <scope>NUCLEOTIDE SEQUENCE [LARGE SCALE GENOMIC DNA]</scope>
</reference>
<evidence type="ECO:0000313" key="2">
    <source>
        <dbReference type="Proteomes" id="UP000694405"/>
    </source>
</evidence>
<reference evidence="1" key="2">
    <citation type="submission" date="2025-08" db="UniProtKB">
        <authorList>
            <consortium name="Ensembl"/>
        </authorList>
    </citation>
    <scope>IDENTIFICATION</scope>
</reference>
<dbReference type="Proteomes" id="UP000694405">
    <property type="component" value="Chromosome 4"/>
</dbReference>
<accession>A0A8V5FUI4</accession>
<evidence type="ECO:0000313" key="1">
    <source>
        <dbReference type="Ensembl" id="ENSMUNP00000013099.2"/>
    </source>
</evidence>